<dbReference type="GO" id="GO:0008270">
    <property type="term" value="F:zinc ion binding"/>
    <property type="evidence" value="ECO:0007669"/>
    <property type="project" value="UniProtKB-KW"/>
</dbReference>
<evidence type="ECO:0000256" key="8">
    <source>
        <dbReference type="PROSITE-ProRule" id="PRU00175"/>
    </source>
</evidence>
<dbReference type="PANTHER" id="PTHR46675">
    <property type="entry name" value="E3 UBIQUITIN-PROTEIN LIGASE RNF182"/>
    <property type="match status" value="1"/>
</dbReference>
<evidence type="ECO:0000256" key="6">
    <source>
        <dbReference type="ARBA" id="ARBA00030086"/>
    </source>
</evidence>
<evidence type="ECO:0000256" key="9">
    <source>
        <dbReference type="SAM" id="MobiDB-lite"/>
    </source>
</evidence>
<dbReference type="InterPro" id="IPR013083">
    <property type="entry name" value="Znf_RING/FYVE/PHD"/>
</dbReference>
<evidence type="ECO:0000259" key="10">
    <source>
        <dbReference type="PROSITE" id="PS50089"/>
    </source>
</evidence>
<evidence type="ECO:0000256" key="7">
    <source>
        <dbReference type="ARBA" id="ARBA00031239"/>
    </source>
</evidence>
<dbReference type="SMART" id="SM00184">
    <property type="entry name" value="RING"/>
    <property type="match status" value="1"/>
</dbReference>
<evidence type="ECO:0000256" key="1">
    <source>
        <dbReference type="ARBA" id="ARBA00011482"/>
    </source>
</evidence>
<dbReference type="InterPro" id="IPR017907">
    <property type="entry name" value="Znf_RING_CS"/>
</dbReference>
<organism evidence="11 12">
    <name type="scientific">Silurus asotus</name>
    <name type="common">Amur catfish</name>
    <name type="synonym">Parasilurus asotus</name>
    <dbReference type="NCBI Taxonomy" id="30991"/>
    <lineage>
        <taxon>Eukaryota</taxon>
        <taxon>Metazoa</taxon>
        <taxon>Chordata</taxon>
        <taxon>Craniata</taxon>
        <taxon>Vertebrata</taxon>
        <taxon>Euteleostomi</taxon>
        <taxon>Actinopterygii</taxon>
        <taxon>Neopterygii</taxon>
        <taxon>Teleostei</taxon>
        <taxon>Ostariophysi</taxon>
        <taxon>Siluriformes</taxon>
        <taxon>Siluridae</taxon>
        <taxon>Silurus</taxon>
    </lineage>
</organism>
<dbReference type="InterPro" id="IPR042285">
    <property type="entry name" value="RNF182"/>
</dbReference>
<evidence type="ECO:0000256" key="2">
    <source>
        <dbReference type="ARBA" id="ARBA00014050"/>
    </source>
</evidence>
<dbReference type="PROSITE" id="PS00518">
    <property type="entry name" value="ZF_RING_1"/>
    <property type="match status" value="1"/>
</dbReference>
<protein>
    <recommendedName>
        <fullName evidence="2">E3 ubiquitin-protein ligase RNF182</fullName>
    </recommendedName>
    <alternativeName>
        <fullName evidence="7">RING finger protein 182</fullName>
    </alternativeName>
    <alternativeName>
        <fullName evidence="6">RING-type E3 ubiquitin transferase RNF182</fullName>
    </alternativeName>
</protein>
<evidence type="ECO:0000256" key="3">
    <source>
        <dbReference type="ARBA" id="ARBA00022723"/>
    </source>
</evidence>
<sequence length="158" mass="17995">MLSELECGICYRFFDTGRRCPRQLGCKHRFCESCLVTLVGCGSEDPQSGSQIICAFCRHATHVDADKAIDSLPVDEDILDRLEQEGVLEESTSEGEDDEETKTETTSLDKEDHPPRTRRGKMWRSIKRFYKKVKSPNQGDCITNDEMMDLALMACYIM</sequence>
<feature type="compositionally biased region" description="Acidic residues" evidence="9">
    <location>
        <begin position="86"/>
        <end position="101"/>
    </location>
</feature>
<keyword evidence="12" id="KW-1185">Reference proteome</keyword>
<proteinExistence type="predicted"/>
<comment type="caution">
    <text evidence="11">The sequence shown here is derived from an EMBL/GenBank/DDBJ whole genome shotgun (WGS) entry which is preliminary data.</text>
</comment>
<evidence type="ECO:0000256" key="5">
    <source>
        <dbReference type="ARBA" id="ARBA00022833"/>
    </source>
</evidence>
<keyword evidence="4 8" id="KW-0863">Zinc-finger</keyword>
<dbReference type="SUPFAM" id="SSF57850">
    <property type="entry name" value="RING/U-box"/>
    <property type="match status" value="1"/>
</dbReference>
<feature type="domain" description="RING-type" evidence="10">
    <location>
        <begin position="7"/>
        <end position="58"/>
    </location>
</feature>
<feature type="region of interest" description="Disordered" evidence="9">
    <location>
        <begin position="83"/>
        <end position="118"/>
    </location>
</feature>
<dbReference type="Proteomes" id="UP001205998">
    <property type="component" value="Unassembled WGS sequence"/>
</dbReference>
<gene>
    <name evidence="11" type="ORF">C0J50_14591</name>
</gene>
<dbReference type="InterPro" id="IPR001841">
    <property type="entry name" value="Znf_RING"/>
</dbReference>
<accession>A0AAD5FQT0</accession>
<dbReference type="EMBL" id="MU551541">
    <property type="protein sequence ID" value="KAI5625840.1"/>
    <property type="molecule type" value="Genomic_DNA"/>
</dbReference>
<evidence type="ECO:0000256" key="4">
    <source>
        <dbReference type="ARBA" id="ARBA00022771"/>
    </source>
</evidence>
<dbReference type="PROSITE" id="PS50089">
    <property type="entry name" value="ZF_RING_2"/>
    <property type="match status" value="1"/>
</dbReference>
<evidence type="ECO:0000313" key="12">
    <source>
        <dbReference type="Proteomes" id="UP001205998"/>
    </source>
</evidence>
<evidence type="ECO:0000313" key="11">
    <source>
        <dbReference type="EMBL" id="KAI5625840.1"/>
    </source>
</evidence>
<dbReference type="PANTHER" id="PTHR46675:SF1">
    <property type="entry name" value="E3 UBIQUITIN-PROTEIN LIGASE RNF182"/>
    <property type="match status" value="1"/>
</dbReference>
<keyword evidence="5" id="KW-0862">Zinc</keyword>
<dbReference type="Gene3D" id="3.30.40.10">
    <property type="entry name" value="Zinc/RING finger domain, C3HC4 (zinc finger)"/>
    <property type="match status" value="1"/>
</dbReference>
<dbReference type="AlphaFoldDB" id="A0AAD5FQT0"/>
<reference evidence="11" key="1">
    <citation type="submission" date="2018-07" db="EMBL/GenBank/DDBJ databases">
        <title>Comparative genomics of catfishes provides insights into carnivory and benthic adaptation.</title>
        <authorList>
            <person name="Zhang Y."/>
            <person name="Wang D."/>
            <person name="Peng Z."/>
            <person name="Zheng S."/>
            <person name="Shao F."/>
            <person name="Tao W."/>
        </authorList>
    </citation>
    <scope>NUCLEOTIDE SEQUENCE</scope>
    <source>
        <strain evidence="11">Chongqing</strain>
    </source>
</reference>
<comment type="subunit">
    <text evidence="1">Interacts with ATP6V0C.</text>
</comment>
<keyword evidence="3" id="KW-0479">Metal-binding</keyword>
<name>A0AAD5FQT0_SILAS</name>